<organism evidence="1">
    <name type="scientific">Myoviridae sp. ctk251</name>
    <dbReference type="NCBI Taxonomy" id="2826689"/>
    <lineage>
        <taxon>Viruses</taxon>
        <taxon>Duplodnaviria</taxon>
        <taxon>Heunggongvirae</taxon>
        <taxon>Uroviricota</taxon>
        <taxon>Caudoviricetes</taxon>
    </lineage>
</organism>
<protein>
    <recommendedName>
        <fullName evidence="2">Phage protein</fullName>
    </recommendedName>
</protein>
<accession>A0A8S5MSJ0</accession>
<reference evidence="1" key="1">
    <citation type="journal article" date="2021" name="Proc. Natl. Acad. Sci. U.S.A.">
        <title>A Catalog of Tens of Thousands of Viruses from Human Metagenomes Reveals Hidden Associations with Chronic Diseases.</title>
        <authorList>
            <person name="Tisza M.J."/>
            <person name="Buck C.B."/>
        </authorList>
    </citation>
    <scope>NUCLEOTIDE SEQUENCE</scope>
    <source>
        <strain evidence="1">Ctk251</strain>
    </source>
</reference>
<evidence type="ECO:0000313" key="1">
    <source>
        <dbReference type="EMBL" id="DAD85293.1"/>
    </source>
</evidence>
<evidence type="ECO:0008006" key="2">
    <source>
        <dbReference type="Google" id="ProtNLM"/>
    </source>
</evidence>
<proteinExistence type="predicted"/>
<dbReference type="EMBL" id="BK014979">
    <property type="protein sequence ID" value="DAD85293.1"/>
    <property type="molecule type" value="Genomic_DNA"/>
</dbReference>
<dbReference type="InterPro" id="IPR008489">
    <property type="entry name" value="DUF771"/>
</dbReference>
<dbReference type="Pfam" id="PF05595">
    <property type="entry name" value="DUF771"/>
    <property type="match status" value="1"/>
</dbReference>
<sequence>MDLINKKSLQELIRATFMEMKPRLEEELTGRTIDIDQFRKEYCGGKSASWVRTFIFDAFPETNYENGGWCMFPHRTAGARKTIILVKQASEWMEKNRRRIDWSKQEDLK</sequence>
<name>A0A8S5MSJ0_9CAUD</name>